<feature type="signal peptide" evidence="1">
    <location>
        <begin position="1"/>
        <end position="18"/>
    </location>
</feature>
<dbReference type="InterPro" id="IPR012334">
    <property type="entry name" value="Pectin_lyas_fold"/>
</dbReference>
<dbReference type="InterPro" id="IPR011050">
    <property type="entry name" value="Pectin_lyase_fold/virulence"/>
</dbReference>
<proteinExistence type="predicted"/>
<evidence type="ECO:0000256" key="1">
    <source>
        <dbReference type="SAM" id="SignalP"/>
    </source>
</evidence>
<dbReference type="Gene3D" id="2.160.20.10">
    <property type="entry name" value="Single-stranded right-handed beta-helix, Pectin lyase-like"/>
    <property type="match status" value="1"/>
</dbReference>
<organism evidence="2">
    <name type="scientific">Amphimedon queenslandica</name>
    <name type="common">Sponge</name>
    <dbReference type="NCBI Taxonomy" id="400682"/>
    <lineage>
        <taxon>Eukaryota</taxon>
        <taxon>Metazoa</taxon>
        <taxon>Porifera</taxon>
        <taxon>Demospongiae</taxon>
        <taxon>Heteroscleromorpha</taxon>
        <taxon>Haplosclerida</taxon>
        <taxon>Niphatidae</taxon>
        <taxon>Amphimedon</taxon>
    </lineage>
</organism>
<dbReference type="EnsemblMetazoa" id="Aqu2.1.37670_001">
    <property type="protein sequence ID" value="Aqu2.1.37670_001"/>
    <property type="gene ID" value="Aqu2.1.37670"/>
</dbReference>
<keyword evidence="1" id="KW-0732">Signal</keyword>
<dbReference type="OrthoDB" id="5989148at2759"/>
<sequence length="264" mass="28987">MKVAPVLCLLLIQTCCLSVTTFSKVICIHVNEDRPTPQHNCSLCRNNLSSAMNEVSNDTMLLLLSDKEIVETIIEFVNVSGLTISGMNKTTIVCNQQVVTNGFKFINITDLKISGLSIVNCGILYHYKQKTNPPSFHVSTAAYFENCTNIDISGITVRNSHGAGLTLFNCDGLVSITHSTFTNNTVSKPHEDTANETGRLHGGGGVYYELSACSPSWDSCDPSTNMHNKHSSFIVYNCTFSYNSVIRKSNNLWWANGATLWASL</sequence>
<name>A0A1X7VBK1_AMPQE</name>
<accession>A0A1X7VBK1</accession>
<dbReference type="AlphaFoldDB" id="A0A1X7VBK1"/>
<protein>
    <recommendedName>
        <fullName evidence="3">Right handed beta helix domain-containing protein</fullName>
    </recommendedName>
</protein>
<evidence type="ECO:0008006" key="3">
    <source>
        <dbReference type="Google" id="ProtNLM"/>
    </source>
</evidence>
<dbReference type="InParanoid" id="A0A1X7VBK1"/>
<reference evidence="2" key="1">
    <citation type="submission" date="2017-05" db="UniProtKB">
        <authorList>
            <consortium name="EnsemblMetazoa"/>
        </authorList>
    </citation>
    <scope>IDENTIFICATION</scope>
</reference>
<evidence type="ECO:0000313" key="2">
    <source>
        <dbReference type="EnsemblMetazoa" id="Aqu2.1.37670_001"/>
    </source>
</evidence>
<dbReference type="SUPFAM" id="SSF51126">
    <property type="entry name" value="Pectin lyase-like"/>
    <property type="match status" value="1"/>
</dbReference>
<feature type="chain" id="PRO_5010852645" description="Right handed beta helix domain-containing protein" evidence="1">
    <location>
        <begin position="19"/>
        <end position="264"/>
    </location>
</feature>